<dbReference type="PROSITE" id="PS51462">
    <property type="entry name" value="NUDIX"/>
    <property type="match status" value="1"/>
</dbReference>
<reference evidence="3 4" key="1">
    <citation type="submission" date="2021-06" db="EMBL/GenBank/DDBJ databases">
        <authorList>
            <person name="Criscuolo A."/>
        </authorList>
    </citation>
    <scope>NUCLEOTIDE SEQUENCE [LARGE SCALE GENOMIC DNA]</scope>
    <source>
        <strain evidence="4">CIP 111802</strain>
    </source>
</reference>
<comment type="similarity">
    <text evidence="1">Belongs to the Nudix hydrolase family.</text>
</comment>
<dbReference type="Proteomes" id="UP000730618">
    <property type="component" value="Unassembled WGS sequence"/>
</dbReference>
<dbReference type="RefSeq" id="WP_268966802.1">
    <property type="nucleotide sequence ID" value="NZ_CAJVCE010000002.1"/>
</dbReference>
<gene>
    <name evidence="3" type="ORF">PAECIP111802_00623</name>
</gene>
<dbReference type="Pfam" id="PF00293">
    <property type="entry name" value="NUDIX"/>
    <property type="match status" value="1"/>
</dbReference>
<evidence type="ECO:0000259" key="2">
    <source>
        <dbReference type="PROSITE" id="PS51462"/>
    </source>
</evidence>
<dbReference type="PANTHER" id="PTHR43736">
    <property type="entry name" value="ADP-RIBOSE PYROPHOSPHATASE"/>
    <property type="match status" value="1"/>
</dbReference>
<dbReference type="PROSITE" id="PS00893">
    <property type="entry name" value="NUDIX_BOX"/>
    <property type="match status" value="1"/>
</dbReference>
<feature type="domain" description="Nudix hydrolase" evidence="2">
    <location>
        <begin position="2"/>
        <end position="140"/>
    </location>
</feature>
<accession>A0ABM8VBH5</accession>
<dbReference type="InterPro" id="IPR020084">
    <property type="entry name" value="NUDIX_hydrolase_CS"/>
</dbReference>
<comment type="caution">
    <text evidence="3">The sequence shown here is derived from an EMBL/GenBank/DDBJ whole genome shotgun (WGS) entry which is preliminary data.</text>
</comment>
<organism evidence="3 4">
    <name type="scientific">Paenibacillus allorhizosphaerae</name>
    <dbReference type="NCBI Taxonomy" id="2849866"/>
    <lineage>
        <taxon>Bacteria</taxon>
        <taxon>Bacillati</taxon>
        <taxon>Bacillota</taxon>
        <taxon>Bacilli</taxon>
        <taxon>Bacillales</taxon>
        <taxon>Paenibacillaceae</taxon>
        <taxon>Paenibacillus</taxon>
    </lineage>
</organism>
<sequence>MKYHRHLGVYGICVKDRKLLVIHKNGGPYTARYDLPGGSIEPNETILNTLTREFLEETGIQVRIVNHIGTKDFVVPWTRTGFDHTHCHNIAVLYEVEYIAGDILHSPNIDDSLGAEWINVSDMNESNASPLVLTAKEWMESGALDISTKVYREWTIKRLETF</sequence>
<dbReference type="CDD" id="cd04686">
    <property type="entry name" value="NUDIX_Hydrolase"/>
    <property type="match status" value="1"/>
</dbReference>
<evidence type="ECO:0000313" key="3">
    <source>
        <dbReference type="EMBL" id="CAG7619807.1"/>
    </source>
</evidence>
<evidence type="ECO:0000256" key="1">
    <source>
        <dbReference type="ARBA" id="ARBA00005582"/>
    </source>
</evidence>
<dbReference type="EMBL" id="CAJVCE010000002">
    <property type="protein sequence ID" value="CAG7619807.1"/>
    <property type="molecule type" value="Genomic_DNA"/>
</dbReference>
<dbReference type="PANTHER" id="PTHR43736:SF1">
    <property type="entry name" value="DIHYDRONEOPTERIN TRIPHOSPHATE DIPHOSPHATASE"/>
    <property type="match status" value="1"/>
</dbReference>
<proteinExistence type="inferred from homology"/>
<dbReference type="InterPro" id="IPR000086">
    <property type="entry name" value="NUDIX_hydrolase_dom"/>
</dbReference>
<evidence type="ECO:0000313" key="4">
    <source>
        <dbReference type="Proteomes" id="UP000730618"/>
    </source>
</evidence>
<protein>
    <recommendedName>
        <fullName evidence="2">Nudix hydrolase domain-containing protein</fullName>
    </recommendedName>
</protein>
<name>A0ABM8VBH5_9BACL</name>
<keyword evidence="4" id="KW-1185">Reference proteome</keyword>